<dbReference type="RefSeq" id="WP_074834333.1">
    <property type="nucleotide sequence ID" value="NZ_FNYY01000001.1"/>
</dbReference>
<dbReference type="InterPro" id="IPR011055">
    <property type="entry name" value="Dup_hybrid_motif"/>
</dbReference>
<reference evidence="4 5" key="1">
    <citation type="submission" date="2016-10" db="EMBL/GenBank/DDBJ databases">
        <authorList>
            <person name="Varghese N."/>
            <person name="Submissions S."/>
        </authorList>
    </citation>
    <scope>NUCLEOTIDE SEQUENCE [LARGE SCALE GENOMIC DNA]</scope>
    <source>
        <strain evidence="4 5">FF3</strain>
    </source>
</reference>
<dbReference type="CDD" id="cd12797">
    <property type="entry name" value="M23_peptidase"/>
    <property type="match status" value="1"/>
</dbReference>
<evidence type="ECO:0000313" key="4">
    <source>
        <dbReference type="EMBL" id="SEI54093.1"/>
    </source>
</evidence>
<dbReference type="PANTHER" id="PTHR21666">
    <property type="entry name" value="PEPTIDASE-RELATED"/>
    <property type="match status" value="1"/>
</dbReference>
<dbReference type="Proteomes" id="UP000182932">
    <property type="component" value="Unassembled WGS sequence"/>
</dbReference>
<gene>
    <name evidence="4" type="ORF">SAMN04487940_101165</name>
</gene>
<evidence type="ECO:0000256" key="1">
    <source>
        <dbReference type="ARBA" id="ARBA00022729"/>
    </source>
</evidence>
<dbReference type="AlphaFoldDB" id="A0A975W641"/>
<dbReference type="GO" id="GO:0004222">
    <property type="term" value="F:metalloendopeptidase activity"/>
    <property type="evidence" value="ECO:0007669"/>
    <property type="project" value="TreeGrafter"/>
</dbReference>
<feature type="domain" description="M23ase beta-sheet core" evidence="3">
    <location>
        <begin position="61"/>
        <end position="176"/>
    </location>
</feature>
<evidence type="ECO:0000256" key="2">
    <source>
        <dbReference type="SAM" id="SignalP"/>
    </source>
</evidence>
<dbReference type="EMBL" id="FNYY01000001">
    <property type="protein sequence ID" value="SEI54093.1"/>
    <property type="molecule type" value="Genomic_DNA"/>
</dbReference>
<evidence type="ECO:0000259" key="3">
    <source>
        <dbReference type="Pfam" id="PF01551"/>
    </source>
</evidence>
<dbReference type="GeneID" id="80816442"/>
<dbReference type="PANTHER" id="PTHR21666:SF289">
    <property type="entry name" value="L-ALA--D-GLU ENDOPEPTIDASE"/>
    <property type="match status" value="1"/>
</dbReference>
<keyword evidence="1 2" id="KW-0732">Signal</keyword>
<keyword evidence="5" id="KW-1185">Reference proteome</keyword>
<dbReference type="InterPro" id="IPR050570">
    <property type="entry name" value="Cell_wall_metabolism_enzyme"/>
</dbReference>
<evidence type="ECO:0000313" key="5">
    <source>
        <dbReference type="Proteomes" id="UP000182932"/>
    </source>
</evidence>
<sequence>MIRRLCACLLGSASLAAAEPFSLDFPVDCTLGETCYIQQYVDHDPGPGARDFTCQGMSYDGHKGTDIALPTLAAMAQGVRVRAAAPGVVRARRDGVADRLHDGRDLAGKDCGNGVAIRHADGWETQYCHMRQGTIAVTEGQEIAAGTVLGEIGLSGRTQFPHLHMTLRRNGTVIDPFAPENADSCGSGATLWQDPPAYRPGGLLSLGFAAQVPDLAAVTEGSADDTPPRRDTALVGYGHAFGARAGDVLRIVIDGPEGRVIAHDAPIEKPQATLFRAAGRKAQAGGWPAGDYRLTVTLRRGADPLETRATTLTLR</sequence>
<accession>A0A975W641</accession>
<dbReference type="Gene3D" id="2.70.70.10">
    <property type="entry name" value="Glucose Permease (Domain IIA)"/>
    <property type="match status" value="1"/>
</dbReference>
<dbReference type="Pfam" id="PF01551">
    <property type="entry name" value="Peptidase_M23"/>
    <property type="match status" value="1"/>
</dbReference>
<organism evidence="4 5">
    <name type="scientific">Marinovum algicola</name>
    <dbReference type="NCBI Taxonomy" id="42444"/>
    <lineage>
        <taxon>Bacteria</taxon>
        <taxon>Pseudomonadati</taxon>
        <taxon>Pseudomonadota</taxon>
        <taxon>Alphaproteobacteria</taxon>
        <taxon>Rhodobacterales</taxon>
        <taxon>Roseobacteraceae</taxon>
        <taxon>Marinovum</taxon>
    </lineage>
</organism>
<dbReference type="SUPFAM" id="SSF51261">
    <property type="entry name" value="Duplicated hybrid motif"/>
    <property type="match status" value="1"/>
</dbReference>
<proteinExistence type="predicted"/>
<dbReference type="InterPro" id="IPR016047">
    <property type="entry name" value="M23ase_b-sheet_dom"/>
</dbReference>
<feature type="chain" id="PRO_5036962615" evidence="2">
    <location>
        <begin position="19"/>
        <end position="315"/>
    </location>
</feature>
<protein>
    <submittedName>
        <fullName evidence="4">Peptidase family M23</fullName>
    </submittedName>
</protein>
<name>A0A975W641_9RHOB</name>
<comment type="caution">
    <text evidence="4">The sequence shown here is derived from an EMBL/GenBank/DDBJ whole genome shotgun (WGS) entry which is preliminary data.</text>
</comment>
<feature type="signal peptide" evidence="2">
    <location>
        <begin position="1"/>
        <end position="18"/>
    </location>
</feature>